<dbReference type="STRING" id="151549.A0A4C1SVQ2"/>
<dbReference type="SMART" id="SM00409">
    <property type="entry name" value="IG"/>
    <property type="match status" value="1"/>
</dbReference>
<comment type="subcellular location">
    <subcellularLocation>
        <location evidence="1">Secreted</location>
    </subcellularLocation>
</comment>
<keyword evidence="12" id="KW-0472">Membrane</keyword>
<sequence length="940" mass="104888">MTTPSARIAPAAYDCISGSHRASLKRYKLDFIHESKMARHRLIWLWKVTASLVLVAAAGDFTAECPAICHCRWTAGNKAADCSKAELKDVPSTLSNDIQVLDLTGNDLFEITQHAFENVGLNNLKKLILTQCKLLTIHKDGLSGLGIVIELDLSKNDLRTLHPDTFKETEKIRWIFLSDNKLEKLEDGLFRNLPFLQKVELSNNRIHQLGLKTFMNVPKLSILRLDGNKLEHLKVDNFQSLTFLSSLDLHNNLWHCDCYLQPFRDWVISKNLYTHPTSCSEPSKLSNKFWVDLNSDDFACEPNIIYPLSKSVVKSSDSNITLSCKVSGNPLPKVKWVLNSQIIDTSYKYQSDTKYNLKESNGEQTKWLNLTIFDASSTDNGEYFCVAENPGGLKEIPLNLIVTHAGPGVVSSSGMNNYLLYVLIGVSCSIAISFIIIMIIVYCCCRKRNNGKKKQEANGEALIEGSVIPEMEKSLISTVNPVTKPPRRYEVPSVTSGATEMSELNKTLLDNDSVFASNEDDKHSVDYNRQPKRSHDGLYAEFVRQDVRTYPPDLLSFPARGPQVSPAASNASTVPDSTRLPLQLNPASPIHSPPVYGFNQNQNLYRTLPHSRSHSPFVTPMTPPVITPRQGYVTIPRRPRVPSWSSTTSTQILPSSEAQEPLYDNLGLRTTADGSSVLSLNKAGLDQQYSPMRGRPLPATPTTYTNPHPSFYAPIEEQEMVPSPIPSPYTPNMRSSISSQLSNQFSTPGPQEPINPRMSWTAKNASTPQTESRKNLFHGIDNSVRNSIESQSSESGTLNRKGKPETGSLRRNNRETKQELTIKSPTKEEHKNEGNTSLNQSLGTLGKSGKIPPRPPPKPKKKSNADPNEPLFEDEGEDGTERMSRPEELSGRHKIMEWEMGHFKLKLLLHDCILRVWNLSGQAGAFSCYSRVGHGMSLSY</sequence>
<dbReference type="InterPro" id="IPR013098">
    <property type="entry name" value="Ig_I-set"/>
</dbReference>
<dbReference type="InterPro" id="IPR001611">
    <property type="entry name" value="Leu-rich_rpt"/>
</dbReference>
<feature type="compositionally biased region" description="Low complexity" evidence="11">
    <location>
        <begin position="735"/>
        <end position="746"/>
    </location>
</feature>
<proteinExistence type="inferred from homology"/>
<dbReference type="SMART" id="SM00408">
    <property type="entry name" value="IGc2"/>
    <property type="match status" value="1"/>
</dbReference>
<dbReference type="Pfam" id="PF07679">
    <property type="entry name" value="I-set"/>
    <property type="match status" value="1"/>
</dbReference>
<dbReference type="GO" id="GO:0071944">
    <property type="term" value="C:cell periphery"/>
    <property type="evidence" value="ECO:0007669"/>
    <property type="project" value="UniProtKB-ARBA"/>
</dbReference>
<evidence type="ECO:0000256" key="3">
    <source>
        <dbReference type="ARBA" id="ARBA00022614"/>
    </source>
</evidence>
<dbReference type="InterPro" id="IPR036179">
    <property type="entry name" value="Ig-like_dom_sf"/>
</dbReference>
<dbReference type="OrthoDB" id="5954366at2759"/>
<evidence type="ECO:0000256" key="9">
    <source>
        <dbReference type="ARBA" id="ARBA00061228"/>
    </source>
</evidence>
<name>A0A4C1SVQ2_EUMVA</name>
<dbReference type="PANTHER" id="PTHR45842:SF12">
    <property type="entry name" value="KEKKON 5, ISOFORM A"/>
    <property type="match status" value="1"/>
</dbReference>
<keyword evidence="2" id="KW-0964">Secreted</keyword>
<feature type="region of interest" description="Disordered" evidence="11">
    <location>
        <begin position="725"/>
        <end position="888"/>
    </location>
</feature>
<evidence type="ECO:0000256" key="2">
    <source>
        <dbReference type="ARBA" id="ARBA00022525"/>
    </source>
</evidence>
<feature type="compositionally biased region" description="Polar residues" evidence="11">
    <location>
        <begin position="761"/>
        <end position="770"/>
    </location>
</feature>
<feature type="compositionally biased region" description="Polar residues" evidence="11">
    <location>
        <begin position="783"/>
        <end position="798"/>
    </location>
</feature>
<keyword evidence="5" id="KW-0677">Repeat</keyword>
<dbReference type="Pfam" id="PF13855">
    <property type="entry name" value="LRR_8"/>
    <property type="match status" value="1"/>
</dbReference>
<feature type="compositionally biased region" description="Polar residues" evidence="11">
    <location>
        <begin position="834"/>
        <end position="843"/>
    </location>
</feature>
<dbReference type="SUPFAM" id="SSF52058">
    <property type="entry name" value="L domain-like"/>
    <property type="match status" value="1"/>
</dbReference>
<evidence type="ECO:0000256" key="7">
    <source>
        <dbReference type="ARBA" id="ARBA00023180"/>
    </source>
</evidence>
<accession>A0A4C1SVQ2</accession>
<evidence type="ECO:0000256" key="1">
    <source>
        <dbReference type="ARBA" id="ARBA00004613"/>
    </source>
</evidence>
<dbReference type="SMART" id="SM00369">
    <property type="entry name" value="LRR_TYP"/>
    <property type="match status" value="6"/>
</dbReference>
<dbReference type="GO" id="GO:0005576">
    <property type="term" value="C:extracellular region"/>
    <property type="evidence" value="ECO:0007669"/>
    <property type="project" value="UniProtKB-SubCell"/>
</dbReference>
<dbReference type="InterPro" id="IPR050467">
    <property type="entry name" value="LRFN"/>
</dbReference>
<organism evidence="14 15">
    <name type="scientific">Eumeta variegata</name>
    <name type="common">Bagworm moth</name>
    <name type="synonym">Eumeta japonica</name>
    <dbReference type="NCBI Taxonomy" id="151549"/>
    <lineage>
        <taxon>Eukaryota</taxon>
        <taxon>Metazoa</taxon>
        <taxon>Ecdysozoa</taxon>
        <taxon>Arthropoda</taxon>
        <taxon>Hexapoda</taxon>
        <taxon>Insecta</taxon>
        <taxon>Pterygota</taxon>
        <taxon>Neoptera</taxon>
        <taxon>Endopterygota</taxon>
        <taxon>Lepidoptera</taxon>
        <taxon>Glossata</taxon>
        <taxon>Ditrysia</taxon>
        <taxon>Tineoidea</taxon>
        <taxon>Psychidae</taxon>
        <taxon>Oiketicinae</taxon>
        <taxon>Eumeta</taxon>
    </lineage>
</organism>
<dbReference type="PROSITE" id="PS50835">
    <property type="entry name" value="IG_LIKE"/>
    <property type="match status" value="1"/>
</dbReference>
<feature type="domain" description="Ig-like" evidence="13">
    <location>
        <begin position="302"/>
        <end position="399"/>
    </location>
</feature>
<evidence type="ECO:0000256" key="4">
    <source>
        <dbReference type="ARBA" id="ARBA00022729"/>
    </source>
</evidence>
<dbReference type="InterPro" id="IPR003599">
    <property type="entry name" value="Ig_sub"/>
</dbReference>
<comment type="caution">
    <text evidence="14">The sequence shown here is derived from an EMBL/GenBank/DDBJ whole genome shotgun (WGS) entry which is preliminary data.</text>
</comment>
<dbReference type="FunFam" id="2.60.40.10:FF:000032">
    <property type="entry name" value="palladin isoform X1"/>
    <property type="match status" value="1"/>
</dbReference>
<comment type="similarity">
    <text evidence="9">Belongs to the hemolin family.</text>
</comment>
<keyword evidence="12" id="KW-0812">Transmembrane</keyword>
<evidence type="ECO:0000256" key="5">
    <source>
        <dbReference type="ARBA" id="ARBA00022737"/>
    </source>
</evidence>
<evidence type="ECO:0000256" key="12">
    <source>
        <dbReference type="SAM" id="Phobius"/>
    </source>
</evidence>
<evidence type="ECO:0000256" key="8">
    <source>
        <dbReference type="ARBA" id="ARBA00023319"/>
    </source>
</evidence>
<feature type="region of interest" description="Disordered" evidence="11">
    <location>
        <begin position="560"/>
        <end position="580"/>
    </location>
</feature>
<keyword evidence="15" id="KW-1185">Reference proteome</keyword>
<dbReference type="InterPro" id="IPR000483">
    <property type="entry name" value="Cys-rich_flank_reg_C"/>
</dbReference>
<dbReference type="SMART" id="SM00082">
    <property type="entry name" value="LRRCT"/>
    <property type="match status" value="1"/>
</dbReference>
<evidence type="ECO:0000256" key="11">
    <source>
        <dbReference type="SAM" id="MobiDB-lite"/>
    </source>
</evidence>
<feature type="compositionally biased region" description="Basic and acidic residues" evidence="11">
    <location>
        <begin position="812"/>
        <end position="833"/>
    </location>
</feature>
<evidence type="ECO:0000256" key="6">
    <source>
        <dbReference type="ARBA" id="ARBA00023157"/>
    </source>
</evidence>
<dbReference type="Gene3D" id="3.80.10.10">
    <property type="entry name" value="Ribonuclease Inhibitor"/>
    <property type="match status" value="2"/>
</dbReference>
<dbReference type="SUPFAM" id="SSF48726">
    <property type="entry name" value="Immunoglobulin"/>
    <property type="match status" value="1"/>
</dbReference>
<keyword evidence="3" id="KW-0433">Leucine-rich repeat</keyword>
<feature type="compositionally biased region" description="Polar residues" evidence="11">
    <location>
        <begin position="566"/>
        <end position="576"/>
    </location>
</feature>
<feature type="compositionally biased region" description="Basic and acidic residues" evidence="11">
    <location>
        <begin position="879"/>
        <end position="888"/>
    </location>
</feature>
<dbReference type="PANTHER" id="PTHR45842">
    <property type="entry name" value="SYNAPTIC ADHESION-LIKE MOLECULE SALM"/>
    <property type="match status" value="1"/>
</dbReference>
<dbReference type="Proteomes" id="UP000299102">
    <property type="component" value="Unassembled WGS sequence"/>
</dbReference>
<dbReference type="Gene3D" id="2.60.40.10">
    <property type="entry name" value="Immunoglobulins"/>
    <property type="match status" value="1"/>
</dbReference>
<dbReference type="AlphaFoldDB" id="A0A4C1SVQ2"/>
<dbReference type="CDD" id="cd00096">
    <property type="entry name" value="Ig"/>
    <property type="match status" value="1"/>
</dbReference>
<evidence type="ECO:0000313" key="15">
    <source>
        <dbReference type="Proteomes" id="UP000299102"/>
    </source>
</evidence>
<dbReference type="InterPro" id="IPR032675">
    <property type="entry name" value="LRR_dom_sf"/>
</dbReference>
<evidence type="ECO:0000259" key="13">
    <source>
        <dbReference type="PROSITE" id="PS50835"/>
    </source>
</evidence>
<evidence type="ECO:0000256" key="10">
    <source>
        <dbReference type="ARBA" id="ARBA00068688"/>
    </source>
</evidence>
<keyword evidence="4" id="KW-0732">Signal</keyword>
<keyword evidence="6" id="KW-1015">Disulfide bond</keyword>
<dbReference type="EMBL" id="BGZK01000016">
    <property type="protein sequence ID" value="GBP05121.1"/>
    <property type="molecule type" value="Genomic_DNA"/>
</dbReference>
<keyword evidence="8" id="KW-0393">Immunoglobulin domain</keyword>
<evidence type="ECO:0000313" key="14">
    <source>
        <dbReference type="EMBL" id="GBP05121.1"/>
    </source>
</evidence>
<keyword evidence="7" id="KW-0325">Glycoprotein</keyword>
<keyword evidence="12" id="KW-1133">Transmembrane helix</keyword>
<dbReference type="InterPro" id="IPR007110">
    <property type="entry name" value="Ig-like_dom"/>
</dbReference>
<dbReference type="FunFam" id="3.80.10.10:FF:000082">
    <property type="entry name" value="Leucine-rich repeat-containing 24"/>
    <property type="match status" value="1"/>
</dbReference>
<dbReference type="InterPro" id="IPR003598">
    <property type="entry name" value="Ig_sub2"/>
</dbReference>
<dbReference type="InterPro" id="IPR003591">
    <property type="entry name" value="Leu-rich_rpt_typical-subtyp"/>
</dbReference>
<reference evidence="14 15" key="1">
    <citation type="journal article" date="2019" name="Commun. Biol.">
        <title>The bagworm genome reveals a unique fibroin gene that provides high tensile strength.</title>
        <authorList>
            <person name="Kono N."/>
            <person name="Nakamura H."/>
            <person name="Ohtoshi R."/>
            <person name="Tomita M."/>
            <person name="Numata K."/>
            <person name="Arakawa K."/>
        </authorList>
    </citation>
    <scope>NUCLEOTIDE SEQUENCE [LARGE SCALE GENOMIC DNA]</scope>
</reference>
<dbReference type="InterPro" id="IPR013783">
    <property type="entry name" value="Ig-like_fold"/>
</dbReference>
<protein>
    <recommendedName>
        <fullName evidence="10">Hemolin</fullName>
    </recommendedName>
</protein>
<feature type="transmembrane region" description="Helical" evidence="12">
    <location>
        <begin position="418"/>
        <end position="445"/>
    </location>
</feature>
<gene>
    <name evidence="14" type="primary">Pxn</name>
    <name evidence="14" type="ORF">EVAR_3443_1</name>
</gene>